<dbReference type="AlphaFoldDB" id="A0A511Z8L8"/>
<comment type="caution">
    <text evidence="1">The sequence shown here is derived from an EMBL/GenBank/DDBJ whole genome shotgun (WGS) entry which is preliminary data.</text>
</comment>
<evidence type="ECO:0000313" key="1">
    <source>
        <dbReference type="EMBL" id="GEN83796.1"/>
    </source>
</evidence>
<gene>
    <name evidence="1" type="ORF">SLU01_21080</name>
</gene>
<proteinExistence type="predicted"/>
<accession>A0A511Z8L8</accession>
<dbReference type="OrthoDB" id="2431483at2"/>
<evidence type="ECO:0000313" key="2">
    <source>
        <dbReference type="Proteomes" id="UP000321901"/>
    </source>
</evidence>
<dbReference type="RefSeq" id="WP_147058056.1">
    <property type="nucleotide sequence ID" value="NZ_BJYL01000027.1"/>
</dbReference>
<keyword evidence="2" id="KW-1185">Reference proteome</keyword>
<protein>
    <submittedName>
        <fullName evidence="1">Uncharacterized protein</fullName>
    </submittedName>
</protein>
<sequence length="415" mass="48022">MDERIQAIADRARIEFGLENYHLARHVIFQKRNGKDYELNMEWFPNDYDGPHDEDINPDGTASIDYNIQQGRFQSVIFTMGTTYSTAHPFKEKTIEEAAAWLERQTGLTYEQDFFVEQASENGFQFVSRVDGVRLSPSLQLNVEFDDDGKLLTYSTYGEIPDVKLVEKQKFKLTLEEIEPIVKAHLTRINIPSEAKEKFIPVYAIDEVYVTADGKRCIPFLLDERMTQVDHLMEWDEPLDGKIEKQFINFSEEVSVDEAFHTDKQDNRDLTDAQIGECVKLVHDALRIEYPDDSGKWRLKELRTAYSHIEAFCYADDSGNTLFRPKLVVIINRESMTVINTIDNEAMFDVFDSFTPAPEPRIDHETAFEKMIPYITLDPVYVYDRDLKKYILCGLLDSEQAVDAVTGDILELRDL</sequence>
<organism evidence="1 2">
    <name type="scientific">Sporosarcina luteola</name>
    <dbReference type="NCBI Taxonomy" id="582850"/>
    <lineage>
        <taxon>Bacteria</taxon>
        <taxon>Bacillati</taxon>
        <taxon>Bacillota</taxon>
        <taxon>Bacilli</taxon>
        <taxon>Bacillales</taxon>
        <taxon>Caryophanaceae</taxon>
        <taxon>Sporosarcina</taxon>
    </lineage>
</organism>
<dbReference type="EMBL" id="BJYL01000027">
    <property type="protein sequence ID" value="GEN83796.1"/>
    <property type="molecule type" value="Genomic_DNA"/>
</dbReference>
<reference evidence="1 2" key="1">
    <citation type="submission" date="2019-07" db="EMBL/GenBank/DDBJ databases">
        <title>Whole genome shotgun sequence of Sporosarcina luteola NBRC 105378.</title>
        <authorList>
            <person name="Hosoyama A."/>
            <person name="Uohara A."/>
            <person name="Ohji S."/>
            <person name="Ichikawa N."/>
        </authorList>
    </citation>
    <scope>NUCLEOTIDE SEQUENCE [LARGE SCALE GENOMIC DNA]</scope>
    <source>
        <strain evidence="1 2">NBRC 105378</strain>
    </source>
</reference>
<name>A0A511Z8L8_9BACL</name>
<dbReference type="Proteomes" id="UP000321901">
    <property type="component" value="Unassembled WGS sequence"/>
</dbReference>